<evidence type="ECO:0000256" key="3">
    <source>
        <dbReference type="ARBA" id="ARBA00023125"/>
    </source>
</evidence>
<dbReference type="PRINTS" id="PR00056">
    <property type="entry name" value="HSFDOMAIN"/>
</dbReference>
<evidence type="ECO:0000256" key="7">
    <source>
        <dbReference type="SAM" id="MobiDB-lite"/>
    </source>
</evidence>
<dbReference type="InterPro" id="IPR036388">
    <property type="entry name" value="WH-like_DNA-bd_sf"/>
</dbReference>
<dbReference type="Pfam" id="PF00447">
    <property type="entry name" value="HSF_DNA-bind"/>
    <property type="match status" value="1"/>
</dbReference>
<evidence type="ECO:0000259" key="8">
    <source>
        <dbReference type="SMART" id="SM00415"/>
    </source>
</evidence>
<evidence type="ECO:0000313" key="10">
    <source>
        <dbReference type="EMBL" id="CAE0279512.1"/>
    </source>
</evidence>
<feature type="compositionally biased region" description="Basic and acidic residues" evidence="7">
    <location>
        <begin position="1"/>
        <end position="13"/>
    </location>
</feature>
<evidence type="ECO:0000256" key="5">
    <source>
        <dbReference type="ARBA" id="ARBA00023242"/>
    </source>
</evidence>
<feature type="domain" description="HSF-type DNA-binding" evidence="8">
    <location>
        <begin position="26"/>
        <end position="124"/>
    </location>
</feature>
<protein>
    <recommendedName>
        <fullName evidence="8">HSF-type DNA-binding domain-containing protein</fullName>
    </recommendedName>
</protein>
<evidence type="ECO:0000256" key="4">
    <source>
        <dbReference type="ARBA" id="ARBA00023163"/>
    </source>
</evidence>
<dbReference type="AlphaFoldDB" id="A0A7S3M3D0"/>
<dbReference type="PANTHER" id="PTHR10015:SF206">
    <property type="entry name" value="HSF-TYPE DNA-BINDING DOMAIN-CONTAINING PROTEIN"/>
    <property type="match status" value="1"/>
</dbReference>
<accession>A0A7S3M3D0</accession>
<keyword evidence="4" id="KW-0804">Transcription</keyword>
<dbReference type="GO" id="GO:0043565">
    <property type="term" value="F:sequence-specific DNA binding"/>
    <property type="evidence" value="ECO:0007669"/>
    <property type="project" value="InterPro"/>
</dbReference>
<comment type="subcellular location">
    <subcellularLocation>
        <location evidence="1">Nucleus</location>
    </subcellularLocation>
</comment>
<reference evidence="9" key="1">
    <citation type="submission" date="2021-01" db="EMBL/GenBank/DDBJ databases">
        <authorList>
            <person name="Corre E."/>
            <person name="Pelletier E."/>
            <person name="Niang G."/>
            <person name="Scheremetjew M."/>
            <person name="Finn R."/>
            <person name="Kale V."/>
            <person name="Holt S."/>
            <person name="Cochrane G."/>
            <person name="Meng A."/>
            <person name="Brown T."/>
            <person name="Cohen L."/>
        </authorList>
    </citation>
    <scope>NUCLEOTIDE SEQUENCE</scope>
    <source>
        <strain evidence="9">CCAP 955/1</strain>
    </source>
</reference>
<sequence length="478" mass="52775">MSKTQDTKYDTRAPPRRRAKGDEFDDQPVFLRKAFAVFTTCPPEIGGWSEKGDTVLIKDVKQFSEKVIPTAYKHNNFTSFVRQLNFYGFRKVKSESMDHADWWEFRHPQFLRDEPHLISEIKRSVHFEAGSGQEVSELKTQVTGLNDRITALNDQIDKLTGLVTNMQIKEDNNKAMISSDKNGTHEMDGQKRRKLSVKNLAAHRVSLSPGAPIPLQRQHSLDSTMMIGEFEAAGEELPSGPDLMMLTENSDFFALNNKNQEDEALLLEQSWSDDMDILFSENDAADLPQDNKYIKTEIPHASPVSAMAATAPTPTVAAIGAVSAAASDISSVLDSLSPELRLRFVDRLAEVMGAQLTQNISQQVQVNVQVAQQAQQQQQQQPVQQMQVQQPYLYVAAPASSAQAAPAVAQTNIISADPAHFLLPSGSRAPEIALPLASAAIAALLSSMQSFAQNTQMQMHLQQSNSTSVPIKEEVACK</sequence>
<dbReference type="SUPFAM" id="SSF46785">
    <property type="entry name" value="Winged helix' DNA-binding domain"/>
    <property type="match status" value="1"/>
</dbReference>
<dbReference type="EMBL" id="HBIC01016536">
    <property type="protein sequence ID" value="CAE0279512.1"/>
    <property type="molecule type" value="Transcribed_RNA"/>
</dbReference>
<dbReference type="EMBL" id="HBIC01016525">
    <property type="protein sequence ID" value="CAE0279503.1"/>
    <property type="molecule type" value="Transcribed_RNA"/>
</dbReference>
<proteinExistence type="inferred from homology"/>
<organism evidence="9">
    <name type="scientific">Spumella elongata</name>
    <dbReference type="NCBI Taxonomy" id="89044"/>
    <lineage>
        <taxon>Eukaryota</taxon>
        <taxon>Sar</taxon>
        <taxon>Stramenopiles</taxon>
        <taxon>Ochrophyta</taxon>
        <taxon>Chrysophyceae</taxon>
        <taxon>Chromulinales</taxon>
        <taxon>Chromulinaceae</taxon>
        <taxon>Spumella</taxon>
    </lineage>
</organism>
<evidence type="ECO:0000256" key="1">
    <source>
        <dbReference type="ARBA" id="ARBA00004123"/>
    </source>
</evidence>
<evidence type="ECO:0000256" key="6">
    <source>
        <dbReference type="RuleBase" id="RU004020"/>
    </source>
</evidence>
<dbReference type="Gene3D" id="1.10.10.10">
    <property type="entry name" value="Winged helix-like DNA-binding domain superfamily/Winged helix DNA-binding domain"/>
    <property type="match status" value="1"/>
</dbReference>
<feature type="region of interest" description="Disordered" evidence="7">
    <location>
        <begin position="1"/>
        <end position="23"/>
    </location>
</feature>
<comment type="similarity">
    <text evidence="6">Belongs to the HSF family.</text>
</comment>
<keyword evidence="5" id="KW-0539">Nucleus</keyword>
<keyword evidence="2" id="KW-0805">Transcription regulation</keyword>
<keyword evidence="3" id="KW-0238">DNA-binding</keyword>
<dbReference type="GO" id="GO:0003700">
    <property type="term" value="F:DNA-binding transcription factor activity"/>
    <property type="evidence" value="ECO:0007669"/>
    <property type="project" value="InterPro"/>
</dbReference>
<dbReference type="InterPro" id="IPR000232">
    <property type="entry name" value="HSF_DNA-bd"/>
</dbReference>
<dbReference type="InterPro" id="IPR036390">
    <property type="entry name" value="WH_DNA-bd_sf"/>
</dbReference>
<evidence type="ECO:0000256" key="2">
    <source>
        <dbReference type="ARBA" id="ARBA00023015"/>
    </source>
</evidence>
<dbReference type="GO" id="GO:0005634">
    <property type="term" value="C:nucleus"/>
    <property type="evidence" value="ECO:0007669"/>
    <property type="project" value="UniProtKB-SubCell"/>
</dbReference>
<dbReference type="PANTHER" id="PTHR10015">
    <property type="entry name" value="HEAT SHOCK TRANSCRIPTION FACTOR"/>
    <property type="match status" value="1"/>
</dbReference>
<name>A0A7S3M3D0_9STRA</name>
<dbReference type="SMART" id="SM00415">
    <property type="entry name" value="HSF"/>
    <property type="match status" value="1"/>
</dbReference>
<gene>
    <name evidence="9" type="ORF">SELO1098_LOCUS8336</name>
    <name evidence="10" type="ORF">SELO1098_LOCUS8345</name>
</gene>
<evidence type="ECO:0000313" key="9">
    <source>
        <dbReference type="EMBL" id="CAE0279503.1"/>
    </source>
</evidence>
<dbReference type="FunFam" id="1.10.10.10:FF:000027">
    <property type="entry name" value="Heat shock transcription factor 1"/>
    <property type="match status" value="1"/>
</dbReference>